<protein>
    <recommendedName>
        <fullName evidence="4">DUF4283 domain-containing protein</fullName>
    </recommendedName>
</protein>
<dbReference type="AlphaFoldDB" id="A0AAV0DGJ9"/>
<reference evidence="2" key="1">
    <citation type="submission" date="2022-07" db="EMBL/GenBank/DDBJ databases">
        <authorList>
            <person name="Macas J."/>
            <person name="Novak P."/>
            <person name="Neumann P."/>
        </authorList>
    </citation>
    <scope>NUCLEOTIDE SEQUENCE</scope>
</reference>
<evidence type="ECO:0000313" key="2">
    <source>
        <dbReference type="EMBL" id="CAH9096722.1"/>
    </source>
</evidence>
<gene>
    <name evidence="2" type="ORF">CEPIT_LOCUS13840</name>
</gene>
<evidence type="ECO:0008006" key="4">
    <source>
        <dbReference type="Google" id="ProtNLM"/>
    </source>
</evidence>
<keyword evidence="3" id="KW-1185">Reference proteome</keyword>
<dbReference type="Proteomes" id="UP001152523">
    <property type="component" value="Unassembled WGS sequence"/>
</dbReference>
<feature type="region of interest" description="Disordered" evidence="1">
    <location>
        <begin position="126"/>
        <end position="145"/>
    </location>
</feature>
<dbReference type="EMBL" id="CAMAPF010000087">
    <property type="protein sequence ID" value="CAH9096722.1"/>
    <property type="molecule type" value="Genomic_DNA"/>
</dbReference>
<dbReference type="PANTHER" id="PTHR31286:SF180">
    <property type="entry name" value="OS10G0362600 PROTEIN"/>
    <property type="match status" value="1"/>
</dbReference>
<dbReference type="InterPro" id="IPR040256">
    <property type="entry name" value="At4g02000-like"/>
</dbReference>
<organism evidence="2 3">
    <name type="scientific">Cuscuta epithymum</name>
    <dbReference type="NCBI Taxonomy" id="186058"/>
    <lineage>
        <taxon>Eukaryota</taxon>
        <taxon>Viridiplantae</taxon>
        <taxon>Streptophyta</taxon>
        <taxon>Embryophyta</taxon>
        <taxon>Tracheophyta</taxon>
        <taxon>Spermatophyta</taxon>
        <taxon>Magnoliopsida</taxon>
        <taxon>eudicotyledons</taxon>
        <taxon>Gunneridae</taxon>
        <taxon>Pentapetalae</taxon>
        <taxon>asterids</taxon>
        <taxon>lamiids</taxon>
        <taxon>Solanales</taxon>
        <taxon>Convolvulaceae</taxon>
        <taxon>Cuscuteae</taxon>
        <taxon>Cuscuta</taxon>
        <taxon>Cuscuta subgen. Cuscuta</taxon>
    </lineage>
</organism>
<accession>A0AAV0DGJ9</accession>
<evidence type="ECO:0000313" key="3">
    <source>
        <dbReference type="Proteomes" id="UP001152523"/>
    </source>
</evidence>
<feature type="compositionally biased region" description="Basic and acidic residues" evidence="1">
    <location>
        <begin position="126"/>
        <end position="144"/>
    </location>
</feature>
<name>A0AAV0DGJ9_9ASTE</name>
<dbReference type="PANTHER" id="PTHR31286">
    <property type="entry name" value="GLYCINE-RICH CELL WALL STRUCTURAL PROTEIN 1.8-LIKE"/>
    <property type="match status" value="1"/>
</dbReference>
<comment type="caution">
    <text evidence="2">The sequence shown here is derived from an EMBL/GenBank/DDBJ whole genome shotgun (WGS) entry which is preliminary data.</text>
</comment>
<sequence>MLKMLSEDFSFEDEEFLKVPVWVKFPNLPMNLWNEGAMSEVASMIGVPLSTDKVTQERTNHNYARVLIEVDVSKPPPLSFPIRLPSHKVIKQWVRYETFLNYCFHCKEYGHHPFICKKLAEKERKEKNNKEKNDTGVDKKDEPKMLQGEEVGVKEMEAHVESIVIVPEPTVTVEEKLIMPESTVPEASGSESSGYGSYETDNGSEEEDLGQTGNADFDEVYMNSKVFMIKKDANVNRNRMIRRISGLSWEETFAKKKIALPDLFKGRTNEKKNKKGRTGRK</sequence>
<feature type="compositionally biased region" description="Low complexity" evidence="1">
    <location>
        <begin position="188"/>
        <end position="199"/>
    </location>
</feature>
<feature type="region of interest" description="Disordered" evidence="1">
    <location>
        <begin position="180"/>
        <end position="212"/>
    </location>
</feature>
<evidence type="ECO:0000256" key="1">
    <source>
        <dbReference type="SAM" id="MobiDB-lite"/>
    </source>
</evidence>
<proteinExistence type="predicted"/>